<dbReference type="PROSITE" id="PS00101">
    <property type="entry name" value="HEXAPEP_TRANSFERASES"/>
    <property type="match status" value="1"/>
</dbReference>
<keyword evidence="5" id="KW-1185">Reference proteome</keyword>
<proteinExistence type="predicted"/>
<sequence length="214" mass="24479">MLKYFIYKKLVQYKRYKFRQQRSKEGTFISKEAQGYENVFFEGENGIPERCKFSGNIKIGKFTTLGVNNFLHGNIEIGKYCQIGVDVSIHTTNHPIYYLSTYINKRLFNGELAQLKETKKTIIGNDVWVGHGAIILGGIKIGNGAIIAAGSVVTKDIPSYAIVAGTPAKVLKFRFEERIIEEIEELKWWDLNKNELQKIKPLFFKNLSNKTSLF</sequence>
<dbReference type="Proteomes" id="UP000663935">
    <property type="component" value="Chromosome"/>
</dbReference>
<keyword evidence="1" id="KW-0808">Transferase</keyword>
<dbReference type="InterPro" id="IPR001451">
    <property type="entry name" value="Hexapep"/>
</dbReference>
<dbReference type="CDD" id="cd03349">
    <property type="entry name" value="LbH_XAT"/>
    <property type="match status" value="1"/>
</dbReference>
<dbReference type="Gene3D" id="2.160.10.10">
    <property type="entry name" value="Hexapeptide repeat proteins"/>
    <property type="match status" value="1"/>
</dbReference>
<keyword evidence="2" id="KW-0677">Repeat</keyword>
<dbReference type="InterPro" id="IPR011004">
    <property type="entry name" value="Trimer_LpxA-like_sf"/>
</dbReference>
<keyword evidence="3" id="KW-0012">Acyltransferase</keyword>
<gene>
    <name evidence="4" type="ORF">JL193_16045</name>
</gene>
<evidence type="ECO:0000313" key="4">
    <source>
        <dbReference type="EMBL" id="QTD37562.1"/>
    </source>
</evidence>
<name>A0ABX7STI4_9FLAO</name>
<accession>A0ABX7STI4</accession>
<protein>
    <submittedName>
        <fullName evidence="4">CatB-related O-acetyltransferase</fullName>
    </submittedName>
</protein>
<dbReference type="Pfam" id="PF00132">
    <property type="entry name" value="Hexapep"/>
    <property type="match status" value="1"/>
</dbReference>
<dbReference type="RefSeq" id="WP_207971730.1">
    <property type="nucleotide sequence ID" value="NZ_CP071795.1"/>
</dbReference>
<evidence type="ECO:0000256" key="3">
    <source>
        <dbReference type="ARBA" id="ARBA00023315"/>
    </source>
</evidence>
<dbReference type="PANTHER" id="PTHR23416">
    <property type="entry name" value="SIALIC ACID SYNTHASE-RELATED"/>
    <property type="match status" value="1"/>
</dbReference>
<reference evidence="4 5" key="1">
    <citation type="submission" date="2021-03" db="EMBL/GenBank/DDBJ databases">
        <title>Complete genome of Polaribacter_sp.G4M1.</title>
        <authorList>
            <person name="Jeong S.W."/>
            <person name="Bae J.W."/>
        </authorList>
    </citation>
    <scope>NUCLEOTIDE SEQUENCE [LARGE SCALE GENOMIC DNA]</scope>
    <source>
        <strain evidence="4 5">G4M1</strain>
    </source>
</reference>
<evidence type="ECO:0000313" key="5">
    <source>
        <dbReference type="Proteomes" id="UP000663935"/>
    </source>
</evidence>
<dbReference type="InterPro" id="IPR018357">
    <property type="entry name" value="Hexapep_transf_CS"/>
</dbReference>
<organism evidence="4 5">
    <name type="scientific">Polaribacter batillariae</name>
    <dbReference type="NCBI Taxonomy" id="2808900"/>
    <lineage>
        <taxon>Bacteria</taxon>
        <taxon>Pseudomonadati</taxon>
        <taxon>Bacteroidota</taxon>
        <taxon>Flavobacteriia</taxon>
        <taxon>Flavobacteriales</taxon>
        <taxon>Flavobacteriaceae</taxon>
    </lineage>
</organism>
<evidence type="ECO:0000256" key="2">
    <source>
        <dbReference type="ARBA" id="ARBA00022737"/>
    </source>
</evidence>
<dbReference type="InterPro" id="IPR051159">
    <property type="entry name" value="Hexapeptide_acetyltransf"/>
</dbReference>
<evidence type="ECO:0000256" key="1">
    <source>
        <dbReference type="ARBA" id="ARBA00022679"/>
    </source>
</evidence>
<dbReference type="EMBL" id="CP071795">
    <property type="protein sequence ID" value="QTD37562.1"/>
    <property type="molecule type" value="Genomic_DNA"/>
</dbReference>
<dbReference type="SUPFAM" id="SSF51161">
    <property type="entry name" value="Trimeric LpxA-like enzymes"/>
    <property type="match status" value="1"/>
</dbReference>